<feature type="transmembrane region" description="Helical" evidence="11">
    <location>
        <begin position="30"/>
        <end position="50"/>
    </location>
</feature>
<feature type="binding site" evidence="11">
    <location>
        <position position="44"/>
    </location>
    <ligand>
        <name>Na(+)</name>
        <dbReference type="ChEBI" id="CHEBI:29101"/>
        <note>structural</note>
    </ligand>
</feature>
<keyword evidence="5 11" id="KW-1133">Transmembrane helix</keyword>
<evidence type="ECO:0000256" key="6">
    <source>
        <dbReference type="ARBA" id="ARBA00023065"/>
    </source>
</evidence>
<feature type="transmembrane region" description="Helical" evidence="11">
    <location>
        <begin position="62"/>
        <end position="82"/>
    </location>
</feature>
<keyword evidence="2 11" id="KW-1003">Cell membrane</keyword>
<comment type="catalytic activity">
    <reaction evidence="10">
        <text>fluoride(in) = fluoride(out)</text>
        <dbReference type="Rhea" id="RHEA:76159"/>
        <dbReference type="ChEBI" id="CHEBI:17051"/>
    </reaction>
    <physiologicalReaction direction="left-to-right" evidence="10">
        <dbReference type="Rhea" id="RHEA:76160"/>
    </physiologicalReaction>
</comment>
<dbReference type="Pfam" id="PF02537">
    <property type="entry name" value="CRCB"/>
    <property type="match status" value="1"/>
</dbReference>
<evidence type="ECO:0000256" key="4">
    <source>
        <dbReference type="ARBA" id="ARBA00022692"/>
    </source>
</evidence>
<sequence>MSTFIANVLGSFIIGFLSAYFMNRTELSDVCRLALTVGFCGGLTTFSTFSLELFEMLAQQRFLPALAYAALSISLCLAAVYGGMNLGKLFFSIAN</sequence>
<keyword evidence="6 11" id="KW-0406">Ion transport</keyword>
<proteinExistence type="inferred from homology"/>
<dbReference type="Proteomes" id="UP001058120">
    <property type="component" value="Chromosome"/>
</dbReference>
<keyword evidence="11" id="KW-0813">Transport</keyword>
<keyword evidence="13" id="KW-1185">Reference proteome</keyword>
<reference evidence="12" key="1">
    <citation type="submission" date="2020-12" db="EMBL/GenBank/DDBJ databases">
        <title>Taurinivorans muris gen. nov., sp. nov., fundamental and realized metabolic niche of a ubiquitous sulfidogenic bacterium in the murine intestine.</title>
        <authorList>
            <person name="Ye H."/>
            <person name="Hanson B.T."/>
            <person name="Loy A."/>
        </authorList>
    </citation>
    <scope>NUCLEOTIDE SEQUENCE</scope>
    <source>
        <strain evidence="12">LT0009</strain>
    </source>
</reference>
<evidence type="ECO:0000256" key="11">
    <source>
        <dbReference type="HAMAP-Rule" id="MF_00454"/>
    </source>
</evidence>
<evidence type="ECO:0000256" key="2">
    <source>
        <dbReference type="ARBA" id="ARBA00022475"/>
    </source>
</evidence>
<feature type="transmembrane region" description="Helical" evidence="11">
    <location>
        <begin position="6"/>
        <end position="23"/>
    </location>
</feature>
<organism evidence="12 13">
    <name type="scientific">Taurinivorans muris</name>
    <dbReference type="NCBI Taxonomy" id="2787751"/>
    <lineage>
        <taxon>Bacteria</taxon>
        <taxon>Pseudomonadati</taxon>
        <taxon>Thermodesulfobacteriota</taxon>
        <taxon>Desulfovibrionia</taxon>
        <taxon>Desulfovibrionales</taxon>
        <taxon>Desulfovibrionaceae</taxon>
        <taxon>Taurinivorans</taxon>
    </lineage>
</organism>
<comment type="subcellular location">
    <subcellularLocation>
        <location evidence="1 11">Cell membrane</location>
        <topology evidence="1 11">Multi-pass membrane protein</topology>
    </subcellularLocation>
</comment>
<comment type="similarity">
    <text evidence="9 11">Belongs to the fluoride channel Fluc/FEX (TC 1.A.43) family.</text>
</comment>
<evidence type="ECO:0000256" key="9">
    <source>
        <dbReference type="ARBA" id="ARBA00035120"/>
    </source>
</evidence>
<evidence type="ECO:0000256" key="8">
    <source>
        <dbReference type="ARBA" id="ARBA00023303"/>
    </source>
</evidence>
<gene>
    <name evidence="11" type="primary">fluC</name>
    <name evidence="11" type="synonym">crcB</name>
    <name evidence="12" type="ORF">JBF11_01345</name>
</gene>
<evidence type="ECO:0000313" key="12">
    <source>
        <dbReference type="EMBL" id="UWX05997.1"/>
    </source>
</evidence>
<keyword evidence="8 11" id="KW-0407">Ion channel</keyword>
<evidence type="ECO:0000256" key="5">
    <source>
        <dbReference type="ARBA" id="ARBA00022989"/>
    </source>
</evidence>
<keyword evidence="7 11" id="KW-0472">Membrane</keyword>
<evidence type="ECO:0000313" key="13">
    <source>
        <dbReference type="Proteomes" id="UP001058120"/>
    </source>
</evidence>
<dbReference type="PANTHER" id="PTHR28259">
    <property type="entry name" value="FLUORIDE EXPORT PROTEIN 1-RELATED"/>
    <property type="match status" value="1"/>
</dbReference>
<keyword evidence="11" id="KW-0915">Sodium</keyword>
<accession>A0ABY5Y3N3</accession>
<protein>
    <recommendedName>
        <fullName evidence="11">Fluoride-specific ion channel FluC</fullName>
    </recommendedName>
</protein>
<dbReference type="HAMAP" id="MF_00454">
    <property type="entry name" value="FluC"/>
    <property type="match status" value="1"/>
</dbReference>
<dbReference type="EMBL" id="CP065938">
    <property type="protein sequence ID" value="UWX05997.1"/>
    <property type="molecule type" value="Genomic_DNA"/>
</dbReference>
<keyword evidence="3" id="KW-0997">Cell inner membrane</keyword>
<dbReference type="PANTHER" id="PTHR28259:SF1">
    <property type="entry name" value="FLUORIDE EXPORT PROTEIN 1-RELATED"/>
    <property type="match status" value="1"/>
</dbReference>
<name>A0ABY5Y3N3_9BACT</name>
<feature type="binding site" evidence="11">
    <location>
        <position position="41"/>
    </location>
    <ligand>
        <name>Na(+)</name>
        <dbReference type="ChEBI" id="CHEBI:29101"/>
        <note>structural</note>
    </ligand>
</feature>
<evidence type="ECO:0000256" key="3">
    <source>
        <dbReference type="ARBA" id="ARBA00022519"/>
    </source>
</evidence>
<keyword evidence="4 11" id="KW-0812">Transmembrane</keyword>
<comment type="function">
    <text evidence="11">Fluoride-specific ion channel. Important for reducing fluoride concentration in the cell, thus reducing its toxicity.</text>
</comment>
<comment type="activity regulation">
    <text evidence="11">Na(+) is not transported, but it plays an essential structural role and its presence is essential for fluoride channel function.</text>
</comment>
<evidence type="ECO:0000256" key="7">
    <source>
        <dbReference type="ARBA" id="ARBA00023136"/>
    </source>
</evidence>
<evidence type="ECO:0000256" key="10">
    <source>
        <dbReference type="ARBA" id="ARBA00035585"/>
    </source>
</evidence>
<dbReference type="InterPro" id="IPR003691">
    <property type="entry name" value="FluC"/>
</dbReference>
<keyword evidence="11" id="KW-0479">Metal-binding</keyword>
<evidence type="ECO:0000256" key="1">
    <source>
        <dbReference type="ARBA" id="ARBA00004651"/>
    </source>
</evidence>